<reference evidence="2" key="1">
    <citation type="submission" date="2025-08" db="UniProtKB">
        <authorList>
            <consortium name="Ensembl"/>
        </authorList>
    </citation>
    <scope>IDENTIFICATION</scope>
</reference>
<evidence type="ECO:0000313" key="2">
    <source>
        <dbReference type="Ensembl" id="ENSSSCP00055016396.1"/>
    </source>
</evidence>
<proteinExistence type="predicted"/>
<sequence length="84" mass="9589">MRYHLTPIKIMIKNQLPVQIEILTIQSNNIKYKILPASIPINNIFVSAEPRWKCKKRKSVTHRKRGRGRGRGVRRGRGGGGGRS</sequence>
<name>A0A8D1QAB1_PIG</name>
<dbReference type="AlphaFoldDB" id="A0A8D1QAB1"/>
<protein>
    <submittedName>
        <fullName evidence="2">Uncharacterized protein</fullName>
    </submittedName>
</protein>
<evidence type="ECO:0000313" key="3">
    <source>
        <dbReference type="Proteomes" id="UP000694724"/>
    </source>
</evidence>
<dbReference type="Proteomes" id="UP000694724">
    <property type="component" value="Unplaced"/>
</dbReference>
<feature type="region of interest" description="Disordered" evidence="1">
    <location>
        <begin position="55"/>
        <end position="84"/>
    </location>
</feature>
<accession>A0A8D1QAB1</accession>
<organism evidence="2 3">
    <name type="scientific">Sus scrofa</name>
    <name type="common">Pig</name>
    <dbReference type="NCBI Taxonomy" id="9823"/>
    <lineage>
        <taxon>Eukaryota</taxon>
        <taxon>Metazoa</taxon>
        <taxon>Chordata</taxon>
        <taxon>Craniata</taxon>
        <taxon>Vertebrata</taxon>
        <taxon>Euteleostomi</taxon>
        <taxon>Mammalia</taxon>
        <taxon>Eutheria</taxon>
        <taxon>Laurasiatheria</taxon>
        <taxon>Artiodactyla</taxon>
        <taxon>Suina</taxon>
        <taxon>Suidae</taxon>
        <taxon>Sus</taxon>
    </lineage>
</organism>
<dbReference type="Ensembl" id="ENSSSCT00055020732.1">
    <property type="protein sequence ID" value="ENSSSCP00055016396.1"/>
    <property type="gene ID" value="ENSSSCG00055010572.1"/>
</dbReference>
<evidence type="ECO:0000256" key="1">
    <source>
        <dbReference type="SAM" id="MobiDB-lite"/>
    </source>
</evidence>
<dbReference type="InterPro" id="IPR010920">
    <property type="entry name" value="LSM_dom_sf"/>
</dbReference>
<feature type="compositionally biased region" description="Basic residues" evidence="1">
    <location>
        <begin position="55"/>
        <end position="77"/>
    </location>
</feature>
<dbReference type="SUPFAM" id="SSF50182">
    <property type="entry name" value="Sm-like ribonucleoproteins"/>
    <property type="match status" value="1"/>
</dbReference>